<dbReference type="GO" id="GO:0015833">
    <property type="term" value="P:peptide transport"/>
    <property type="evidence" value="ECO:0007669"/>
    <property type="project" value="InterPro"/>
</dbReference>
<evidence type="ECO:0000256" key="13">
    <source>
        <dbReference type="ARBA" id="ARBA00048610"/>
    </source>
</evidence>
<dbReference type="AlphaFoldDB" id="A0A1H2ISW0"/>
<dbReference type="GO" id="GO:0015413">
    <property type="term" value="F:ABC-type nickel transporter activity"/>
    <property type="evidence" value="ECO:0007669"/>
    <property type="project" value="UniProtKB-EC"/>
</dbReference>
<dbReference type="EMBL" id="FNLL01000009">
    <property type="protein sequence ID" value="SDU47254.1"/>
    <property type="molecule type" value="Genomic_DNA"/>
</dbReference>
<keyword evidence="4" id="KW-1003">Cell membrane</keyword>
<keyword evidence="6 15" id="KW-0067">ATP-binding</keyword>
<keyword evidence="7" id="KW-1278">Translocase</keyword>
<gene>
    <name evidence="15" type="ORF">SAMN04487931_109152</name>
</gene>
<dbReference type="PANTHER" id="PTHR43297">
    <property type="entry name" value="OLIGOPEPTIDE TRANSPORT ATP-BINDING PROTEIN APPD"/>
    <property type="match status" value="1"/>
</dbReference>
<comment type="subcellular location">
    <subcellularLocation>
        <location evidence="1">Cell inner membrane</location>
        <topology evidence="1">Peripheral membrane protein</topology>
    </subcellularLocation>
</comment>
<dbReference type="InterPro" id="IPR003439">
    <property type="entry name" value="ABC_transporter-like_ATP-bd"/>
</dbReference>
<dbReference type="Pfam" id="PF00005">
    <property type="entry name" value="ABC_tran"/>
    <property type="match status" value="2"/>
</dbReference>
<comment type="similarity">
    <text evidence="2">Belongs to the ABC transporter superfamily.</text>
</comment>
<comment type="catalytic activity">
    <reaction evidence="13">
        <text>Ni(2+)(out) + ATP + H2O = Ni(2+)(in) + ADP + phosphate + H(+)</text>
        <dbReference type="Rhea" id="RHEA:15557"/>
        <dbReference type="ChEBI" id="CHEBI:15377"/>
        <dbReference type="ChEBI" id="CHEBI:15378"/>
        <dbReference type="ChEBI" id="CHEBI:30616"/>
        <dbReference type="ChEBI" id="CHEBI:43474"/>
        <dbReference type="ChEBI" id="CHEBI:49786"/>
        <dbReference type="ChEBI" id="CHEBI:456216"/>
        <dbReference type="EC" id="7.2.2.11"/>
    </reaction>
    <physiologicalReaction direction="left-to-right" evidence="13">
        <dbReference type="Rhea" id="RHEA:15558"/>
    </physiologicalReaction>
</comment>
<evidence type="ECO:0000256" key="9">
    <source>
        <dbReference type="ARBA" id="ARBA00023136"/>
    </source>
</evidence>
<dbReference type="InterPro" id="IPR027417">
    <property type="entry name" value="P-loop_NTPase"/>
</dbReference>
<feature type="domain" description="ABC transporter" evidence="14">
    <location>
        <begin position="3"/>
        <end position="247"/>
    </location>
</feature>
<dbReference type="InterPro" id="IPR003593">
    <property type="entry name" value="AAA+_ATPase"/>
</dbReference>
<dbReference type="PROSITE" id="PS00211">
    <property type="entry name" value="ABC_TRANSPORTER_1"/>
    <property type="match status" value="1"/>
</dbReference>
<dbReference type="CDD" id="cd03257">
    <property type="entry name" value="ABC_NikE_OppD_transporters"/>
    <property type="match status" value="2"/>
</dbReference>
<evidence type="ECO:0000256" key="4">
    <source>
        <dbReference type="ARBA" id="ARBA00022475"/>
    </source>
</evidence>
<keyword evidence="8" id="KW-0406">Ion transport</keyword>
<dbReference type="RefSeq" id="WP_092236007.1">
    <property type="nucleotide sequence ID" value="NZ_FNLL01000009.1"/>
</dbReference>
<evidence type="ECO:0000256" key="2">
    <source>
        <dbReference type="ARBA" id="ARBA00005417"/>
    </source>
</evidence>
<accession>A0A1H2ISW0</accession>
<evidence type="ECO:0000256" key="7">
    <source>
        <dbReference type="ARBA" id="ARBA00022967"/>
    </source>
</evidence>
<evidence type="ECO:0000256" key="5">
    <source>
        <dbReference type="ARBA" id="ARBA00022741"/>
    </source>
</evidence>
<dbReference type="Proteomes" id="UP000199608">
    <property type="component" value="Unassembled WGS sequence"/>
</dbReference>
<evidence type="ECO:0000256" key="1">
    <source>
        <dbReference type="ARBA" id="ARBA00004417"/>
    </source>
</evidence>
<comment type="subunit">
    <text evidence="10">The complex is composed of two ATP-binding proteins (NikD and NikE), two transmembrane proteins (NikB and NikC) and a solute-binding protein (NikA).</text>
</comment>
<organism evidence="15 16">
    <name type="scientific">Desulfobacula phenolica</name>
    <dbReference type="NCBI Taxonomy" id="90732"/>
    <lineage>
        <taxon>Bacteria</taxon>
        <taxon>Pseudomonadati</taxon>
        <taxon>Thermodesulfobacteriota</taxon>
        <taxon>Desulfobacteria</taxon>
        <taxon>Desulfobacterales</taxon>
        <taxon>Desulfobacteraceae</taxon>
        <taxon>Desulfobacula</taxon>
    </lineage>
</organism>
<dbReference type="SMART" id="SM00382">
    <property type="entry name" value="AAA"/>
    <property type="match status" value="2"/>
</dbReference>
<keyword evidence="3" id="KW-0813">Transport</keyword>
<keyword evidence="16" id="KW-1185">Reference proteome</keyword>
<evidence type="ECO:0000256" key="12">
    <source>
        <dbReference type="ARBA" id="ARBA00044143"/>
    </source>
</evidence>
<dbReference type="GO" id="GO:0016887">
    <property type="term" value="F:ATP hydrolysis activity"/>
    <property type="evidence" value="ECO:0007669"/>
    <property type="project" value="InterPro"/>
</dbReference>
<protein>
    <recommendedName>
        <fullName evidence="12">Nickel import system ATP-binding protein NikD</fullName>
        <ecNumber evidence="11">7.2.2.11</ecNumber>
    </recommendedName>
</protein>
<evidence type="ECO:0000313" key="15">
    <source>
        <dbReference type="EMBL" id="SDU47254.1"/>
    </source>
</evidence>
<keyword evidence="9" id="KW-0472">Membrane</keyword>
<name>A0A1H2ISW0_9BACT</name>
<dbReference type="EC" id="7.2.2.11" evidence="11"/>
<dbReference type="InterPro" id="IPR050388">
    <property type="entry name" value="ABC_Ni/Peptide_Import"/>
</dbReference>
<evidence type="ECO:0000256" key="10">
    <source>
        <dbReference type="ARBA" id="ARBA00038669"/>
    </source>
</evidence>
<dbReference type="Pfam" id="PF08352">
    <property type="entry name" value="oligo_HPY"/>
    <property type="match status" value="2"/>
</dbReference>
<dbReference type="InterPro" id="IPR017871">
    <property type="entry name" value="ABC_transporter-like_CS"/>
</dbReference>
<evidence type="ECO:0000259" key="14">
    <source>
        <dbReference type="PROSITE" id="PS50893"/>
    </source>
</evidence>
<proteinExistence type="inferred from homology"/>
<evidence type="ECO:0000256" key="8">
    <source>
        <dbReference type="ARBA" id="ARBA00023065"/>
    </source>
</evidence>
<dbReference type="SUPFAM" id="SSF52540">
    <property type="entry name" value="P-loop containing nucleoside triphosphate hydrolases"/>
    <property type="match status" value="2"/>
</dbReference>
<keyword evidence="5" id="KW-0547">Nucleotide-binding</keyword>
<feature type="domain" description="ABC transporter" evidence="14">
    <location>
        <begin position="338"/>
        <end position="572"/>
    </location>
</feature>
<dbReference type="PANTHER" id="PTHR43297:SF13">
    <property type="entry name" value="NICKEL ABC TRANSPORTER, ATP-BINDING PROTEIN"/>
    <property type="match status" value="1"/>
</dbReference>
<evidence type="ECO:0000256" key="11">
    <source>
        <dbReference type="ARBA" id="ARBA00039098"/>
    </source>
</evidence>
<dbReference type="GO" id="GO:0005886">
    <property type="term" value="C:plasma membrane"/>
    <property type="evidence" value="ECO:0007669"/>
    <property type="project" value="UniProtKB-SubCell"/>
</dbReference>
<dbReference type="PROSITE" id="PS50893">
    <property type="entry name" value="ABC_TRANSPORTER_2"/>
    <property type="match status" value="2"/>
</dbReference>
<sequence>MNLRINNLFVSYTDHDHVLSALNGVDFKVEKGQITALVGESGSGKTTLGLACMGLLPENAEQNGRIWLGTQMLTGLDNESLNALRHNTIAMVFQNGGANFNPVIRVIDQVAEPLVSRGTKKKEARQKASAMLNRMGLAAPLHDRYAHQLSGGQIQRALMAMALILDPKILILDEPTASLDSVTKSFVKTIIQEEAASGKAILLITHDLGLAQDLADKTIVLYLGQVMEETCEKIIENPGHPYTHALVRSFPTLDTTRDLGGIRGTAFYRYTHCHKQGDGNHNHIQTDSFHDDGHVPVSGCIFRPRCTQVIDRCYNSIEIVQTESQKIRCVRGGITRMIRFKGVSKKYHKKTALASLDLDLYAGELFCLVGETGSGKTTLAMIASGAIKPDTGSFDFNPEDIKGKSISQITGVVYQSPMESVSHRLNVFDIVAEPLRIAKIEKDRVNEMVVRALKRAQVSTASDFLLRYPHELNMGAVQRVCIARAIVNEPLFLVADEPTSALDPSVQAKVLKMLLDLQTQLGLTLLFITHNIGLAKKIGDRVGVMLSGHMMEQGPAKQIFNSPCHPYTRLLLEDGEEYQPTNSESRVENSKEHICPFISRCALAQPQCFKTMPLKTINGKGFVSCHQFEKKLEPFVHGCIN</sequence>
<dbReference type="Gene3D" id="3.40.50.300">
    <property type="entry name" value="P-loop containing nucleotide triphosphate hydrolases"/>
    <property type="match status" value="2"/>
</dbReference>
<evidence type="ECO:0000256" key="3">
    <source>
        <dbReference type="ARBA" id="ARBA00022448"/>
    </source>
</evidence>
<reference evidence="16" key="1">
    <citation type="submission" date="2016-10" db="EMBL/GenBank/DDBJ databases">
        <authorList>
            <person name="Varghese N."/>
            <person name="Submissions S."/>
        </authorList>
    </citation>
    <scope>NUCLEOTIDE SEQUENCE [LARGE SCALE GENOMIC DNA]</scope>
    <source>
        <strain evidence="16">DSM 3384</strain>
    </source>
</reference>
<dbReference type="InterPro" id="IPR013563">
    <property type="entry name" value="Oligopep_ABC_C"/>
</dbReference>
<evidence type="ECO:0000313" key="16">
    <source>
        <dbReference type="Proteomes" id="UP000199608"/>
    </source>
</evidence>
<dbReference type="GO" id="GO:0005524">
    <property type="term" value="F:ATP binding"/>
    <property type="evidence" value="ECO:0007669"/>
    <property type="project" value="UniProtKB-KW"/>
</dbReference>
<evidence type="ECO:0000256" key="6">
    <source>
        <dbReference type="ARBA" id="ARBA00022840"/>
    </source>
</evidence>